<evidence type="ECO:0000313" key="9">
    <source>
        <dbReference type="Proteomes" id="UP001515480"/>
    </source>
</evidence>
<dbReference type="EMBL" id="JBGBPQ010000023">
    <property type="protein sequence ID" value="KAL1500697.1"/>
    <property type="molecule type" value="Genomic_DNA"/>
</dbReference>
<evidence type="ECO:0000259" key="7">
    <source>
        <dbReference type="PROSITE" id="PS51180"/>
    </source>
</evidence>
<evidence type="ECO:0000256" key="2">
    <source>
        <dbReference type="ARBA" id="ARBA00004496"/>
    </source>
</evidence>
<feature type="compositionally biased region" description="Pro residues" evidence="6">
    <location>
        <begin position="873"/>
        <end position="888"/>
    </location>
</feature>
<comment type="caution">
    <text evidence="8">The sequence shown here is derived from an EMBL/GenBank/DDBJ whole genome shotgun (WGS) entry which is preliminary data.</text>
</comment>
<reference evidence="8 9" key="1">
    <citation type="journal article" date="2024" name="Science">
        <title>Giant polyketide synthase enzymes in the biosynthesis of giant marine polyether toxins.</title>
        <authorList>
            <person name="Fallon T.R."/>
            <person name="Shende V.V."/>
            <person name="Wierzbicki I.H."/>
            <person name="Pendleton A.L."/>
            <person name="Watervoot N.F."/>
            <person name="Auber R.P."/>
            <person name="Gonzalez D.J."/>
            <person name="Wisecaver J.H."/>
            <person name="Moore B.S."/>
        </authorList>
    </citation>
    <scope>NUCLEOTIDE SEQUENCE [LARGE SCALE GENOMIC DNA]</scope>
    <source>
        <strain evidence="8 9">12B1</strain>
    </source>
</reference>
<dbReference type="Proteomes" id="UP001515480">
    <property type="component" value="Unassembled WGS sequence"/>
</dbReference>
<feature type="coiled-coil region" evidence="5">
    <location>
        <begin position="491"/>
        <end position="518"/>
    </location>
</feature>
<dbReference type="InterPro" id="IPR038499">
    <property type="entry name" value="BRO1_sf"/>
</dbReference>
<dbReference type="Pfam" id="PF13949">
    <property type="entry name" value="ALIX_LYPXL_bnd"/>
    <property type="match status" value="1"/>
</dbReference>
<keyword evidence="4" id="KW-0967">Endosome</keyword>
<organism evidence="8 9">
    <name type="scientific">Prymnesium parvum</name>
    <name type="common">Toxic golden alga</name>
    <dbReference type="NCBI Taxonomy" id="97485"/>
    <lineage>
        <taxon>Eukaryota</taxon>
        <taxon>Haptista</taxon>
        <taxon>Haptophyta</taxon>
        <taxon>Prymnesiophyceae</taxon>
        <taxon>Prymnesiales</taxon>
        <taxon>Prymnesiaceae</taxon>
        <taxon>Prymnesium</taxon>
    </lineage>
</organism>
<dbReference type="InterPro" id="IPR003903">
    <property type="entry name" value="UIM_dom"/>
</dbReference>
<dbReference type="PANTHER" id="PTHR23030:SF30">
    <property type="entry name" value="TYROSINE-PROTEIN PHOSPHATASE NON-RECEPTOR TYPE 23"/>
    <property type="match status" value="1"/>
</dbReference>
<comment type="subcellular location">
    <subcellularLocation>
        <location evidence="2">Cytoplasm</location>
    </subcellularLocation>
    <subcellularLocation>
        <location evidence="1">Endosome</location>
    </subcellularLocation>
</comment>
<evidence type="ECO:0000256" key="5">
    <source>
        <dbReference type="SAM" id="Coils"/>
    </source>
</evidence>
<evidence type="ECO:0000256" key="4">
    <source>
        <dbReference type="ARBA" id="ARBA00022753"/>
    </source>
</evidence>
<keyword evidence="9" id="KW-1185">Reference proteome</keyword>
<feature type="compositionally biased region" description="Pro residues" evidence="6">
    <location>
        <begin position="1043"/>
        <end position="1071"/>
    </location>
</feature>
<feature type="compositionally biased region" description="Pro residues" evidence="6">
    <location>
        <begin position="972"/>
        <end position="1011"/>
    </location>
</feature>
<evidence type="ECO:0000256" key="1">
    <source>
        <dbReference type="ARBA" id="ARBA00004177"/>
    </source>
</evidence>
<evidence type="ECO:0000256" key="6">
    <source>
        <dbReference type="SAM" id="MobiDB-lite"/>
    </source>
</evidence>
<dbReference type="SMART" id="SM00726">
    <property type="entry name" value="UIM"/>
    <property type="match status" value="3"/>
</dbReference>
<protein>
    <recommendedName>
        <fullName evidence="7">BRO1 domain-containing protein</fullName>
    </recommendedName>
</protein>
<feature type="compositionally biased region" description="Pro residues" evidence="6">
    <location>
        <begin position="825"/>
        <end position="863"/>
    </location>
</feature>
<dbReference type="PANTHER" id="PTHR23030">
    <property type="entry name" value="PCD6 INTERACTING PROTEIN-RELATED"/>
    <property type="match status" value="1"/>
</dbReference>
<gene>
    <name evidence="8" type="ORF">AB1Y20_013344</name>
</gene>
<dbReference type="Gene3D" id="1.20.120.560">
    <property type="entry name" value="alix/aip1 in complex with the ypdl late domain"/>
    <property type="match status" value="1"/>
</dbReference>
<dbReference type="Pfam" id="PF23625">
    <property type="entry name" value="UIM_2"/>
    <property type="match status" value="3"/>
</dbReference>
<feature type="compositionally biased region" description="Pro residues" evidence="6">
    <location>
        <begin position="896"/>
        <end position="918"/>
    </location>
</feature>
<keyword evidence="3" id="KW-0963">Cytoplasm</keyword>
<dbReference type="AlphaFoldDB" id="A0AB34IN27"/>
<keyword evidence="5" id="KW-0175">Coiled coil</keyword>
<evidence type="ECO:0000313" key="8">
    <source>
        <dbReference type="EMBL" id="KAL1500697.1"/>
    </source>
</evidence>
<dbReference type="GO" id="GO:0005768">
    <property type="term" value="C:endosome"/>
    <property type="evidence" value="ECO:0007669"/>
    <property type="project" value="UniProtKB-SubCell"/>
</dbReference>
<dbReference type="PROSITE" id="PS51180">
    <property type="entry name" value="BRO1"/>
    <property type="match status" value="1"/>
</dbReference>
<dbReference type="InterPro" id="IPR025304">
    <property type="entry name" value="ALIX_V_dom"/>
</dbReference>
<feature type="region of interest" description="Disordered" evidence="6">
    <location>
        <begin position="715"/>
        <end position="1158"/>
    </location>
</feature>
<evidence type="ECO:0000256" key="3">
    <source>
        <dbReference type="ARBA" id="ARBA00022490"/>
    </source>
</evidence>
<dbReference type="SMART" id="SM01041">
    <property type="entry name" value="BRO1"/>
    <property type="match status" value="1"/>
</dbReference>
<dbReference type="Gene3D" id="1.20.140.50">
    <property type="entry name" value="alix/aip1 like domains"/>
    <property type="match status" value="1"/>
</dbReference>
<feature type="compositionally biased region" description="Pro residues" evidence="6">
    <location>
        <begin position="1131"/>
        <end position="1145"/>
    </location>
</feature>
<sequence>MLHLPLKSTEKVELHKSLHRFIESAYSPAQAEEHREACAEAQALRERVRLLTLGDSSDDTLRLLSRYYRLLSALSTRFGGAVERVASRVSFTWRDGFKSSDKAASADLRYERACTVWNLAAALSHAGAAQQRAEAEGMRCACQLFQQAAGALEALHALAIELPAPPTLDLHPKAILAWRTLMLAQAQQCYYEKARRDQMKAAVVSKLAAGVRAMSGEAAAMLRAKELKGHFDKWVVLLEAHQKLFDALAHFHAAESHEQAHEYGAQVCRLEHATSLLSDLTRQSKHAPPDRLALYNESFSLVSGAAQHASRLNSTVYTERVPPLSSLPPIEPKSIVKPIPVAELRSSRAEGADGSDDDLFRRLVPLTVLQEASIYTAQRDEMLREMADTAQTARQMAEAEMEGMDLPYALQECVEDERLPKSLVDQIAEVQRAGGEELIVDGLRGLAQRAKDMQAVCMSIDVLLEVDEGADLQLQQAHGASWRCLRSTQLTADTKEELAELRSQLQEASAADSALEAAYNSRRALLEPLSFPLDVLEEQVPHAAASLAQLQCTQDCKSLVESIGTLIKAQEAVVAEARTKAEADDITQELVYRGKDAGGSNEQVFEEALQRFEPLRERLQDAVKQQDELLGALRHANEAFTRARFDEPLLERRSAYFRSLHTSVRVFSELQTQLISGVSFYDEMAEALDALHRRVVDLNNARALERTDLLREIGEKALPPPPAAPPPAARMQLPVPSAPCATSPPRADAPPLSPSPAAAAAASEDEQMAWAMRQSTASDGAPSVAEEEDEQLAWAMRESLREEQRPHWPPHPAPPLAADAAAAPPAAPPPAAPPAAPPPVAPPSPPVAPPRHTPAFAPPPVAPPRQTASFAPPAAPPVPSPPLVPLPVAPRETPAFSPPPVAPPVVPPPHAMTPPPPQRDSFSLPPSAAPPPSSVRPTAFAPPSFPAGSMDDDEDAQLAWAIRQSTLEASSSPPPPPPPPPPFNQYSSPPPVFHPQPPPVAPPYSYAPPPAAACAPSTIVQAPPALPHPSWESGAARASCAPAAPPEHSPPPPPPPPPPPAAPPVYAPSMPPSYAGVGQRGPTLDGRMPPPPPGGALVAPPGGSRMPPPPPGFGEVSPPGGHGSMYGVLPPVGPPPAFSSPPPAVSPLGFAPPQVRWS</sequence>
<feature type="domain" description="BRO1" evidence="7">
    <location>
        <begin position="1"/>
        <end position="403"/>
    </location>
</feature>
<name>A0AB34IN27_PRYPA</name>
<dbReference type="InterPro" id="IPR004328">
    <property type="entry name" value="BRO1_dom"/>
</dbReference>
<dbReference type="Pfam" id="PF03097">
    <property type="entry name" value="BRO1"/>
    <property type="match status" value="1"/>
</dbReference>
<feature type="compositionally biased region" description="Low complexity" evidence="6">
    <location>
        <begin position="1095"/>
        <end position="1105"/>
    </location>
</feature>
<dbReference type="PROSITE" id="PS50330">
    <property type="entry name" value="UIM"/>
    <property type="match status" value="2"/>
</dbReference>
<dbReference type="Gene3D" id="1.25.40.280">
    <property type="entry name" value="alix/aip1 like domains"/>
    <property type="match status" value="1"/>
</dbReference>
<proteinExistence type="predicted"/>
<dbReference type="GO" id="GO:0043328">
    <property type="term" value="P:protein transport to vacuole involved in ubiquitin-dependent protein catabolic process via the multivesicular body sorting pathway"/>
    <property type="evidence" value="ECO:0007669"/>
    <property type="project" value="TreeGrafter"/>
</dbReference>
<feature type="compositionally biased region" description="Pro residues" evidence="6">
    <location>
        <begin position="718"/>
        <end position="728"/>
    </location>
</feature>
<accession>A0AB34IN27</accession>